<evidence type="ECO:0000313" key="4">
    <source>
        <dbReference type="Proteomes" id="UP000257123"/>
    </source>
</evidence>
<organism evidence="1 4">
    <name type="scientific">Pyrobaculum aerophilum</name>
    <dbReference type="NCBI Taxonomy" id="13773"/>
    <lineage>
        <taxon>Archaea</taxon>
        <taxon>Thermoproteota</taxon>
        <taxon>Thermoprotei</taxon>
        <taxon>Thermoproteales</taxon>
        <taxon>Thermoproteaceae</taxon>
        <taxon>Pyrobaculum</taxon>
    </lineage>
</organism>
<dbReference type="EMBL" id="NMUE01000053">
    <property type="protein sequence ID" value="RFA93882.1"/>
    <property type="molecule type" value="Genomic_DNA"/>
</dbReference>
<proteinExistence type="predicted"/>
<dbReference type="RefSeq" id="WP_116421884.1">
    <property type="nucleotide sequence ID" value="NZ_DAIOPL010000009.1"/>
</dbReference>
<sequence length="321" mass="36781">MRLLEEVNVLRYYKPFIEAGGGVRQVKKALEWSEWYAVKWWDEVFNELGLSAIRQSVFARALFISLRLRGYIKEDGHIKKRPEKPEYPTNSYAIEFVELHESFDRVGAVNVASNKADENTLAILYSTMLSQGWYKILRQTFLRLVEIEKYQTIFEPIVKEGQVAMAVLEMHKPRLYIGFDYRRDNIELAASALNVKPNECGGEVCLFLAPTACDAVKIAIRHVPNGVDSVLMLHTLYWLLDPVKELFCIKSIFSHGGKLLIGQQVVESTPGLVAIVAAMGAKHVFSWKGVEQILNAAGYALERRFLRYMPYYIAVWSPKRR</sequence>
<protein>
    <recommendedName>
        <fullName evidence="5">P. aerophilum family 577 protein</fullName>
    </recommendedName>
</protein>
<dbReference type="AlphaFoldDB" id="A0A371QV21"/>
<dbReference type="SUPFAM" id="SSF53335">
    <property type="entry name" value="S-adenosyl-L-methionine-dependent methyltransferases"/>
    <property type="match status" value="1"/>
</dbReference>
<dbReference type="Gene3D" id="3.40.50.150">
    <property type="entry name" value="Vaccinia Virus protein VP39"/>
    <property type="match status" value="1"/>
</dbReference>
<dbReference type="Proteomes" id="UP000256877">
    <property type="component" value="Unassembled WGS sequence"/>
</dbReference>
<evidence type="ECO:0000313" key="3">
    <source>
        <dbReference type="Proteomes" id="UP000256877"/>
    </source>
</evidence>
<dbReference type="InterPro" id="IPR029063">
    <property type="entry name" value="SAM-dependent_MTases_sf"/>
</dbReference>
<comment type="caution">
    <text evidence="1">The sequence shown here is derived from an EMBL/GenBank/DDBJ whole genome shotgun (WGS) entry which is preliminary data.</text>
</comment>
<evidence type="ECO:0000313" key="1">
    <source>
        <dbReference type="EMBL" id="RFA93882.1"/>
    </source>
</evidence>
<accession>A0A371QV21</accession>
<evidence type="ECO:0008006" key="5">
    <source>
        <dbReference type="Google" id="ProtNLM"/>
    </source>
</evidence>
<reference evidence="3 4" key="1">
    <citation type="submission" date="2017-07" db="EMBL/GenBank/DDBJ databases">
        <title>Draft genome sequence of aerobic hyperthermophilic archaea, Pyrobaculum aerophilum YKB31 and YKB32.</title>
        <authorList>
            <person name="Mochizuki T."/>
            <person name="Berliner A.J."/>
            <person name="Yoshida-Takashima Y."/>
            <person name="Takaki Y."/>
            <person name="Nunoura T."/>
            <person name="Takai K."/>
        </authorList>
    </citation>
    <scope>NUCLEOTIDE SEQUENCE [LARGE SCALE GENOMIC DNA]</scope>
    <source>
        <strain evidence="1 4">YKB31</strain>
        <strain evidence="2 3">YKB32</strain>
    </source>
</reference>
<gene>
    <name evidence="1" type="ORF">CGL51_12080</name>
    <name evidence="2" type="ORF">CGL52_01640</name>
</gene>
<evidence type="ECO:0000313" key="2">
    <source>
        <dbReference type="EMBL" id="RFB00080.1"/>
    </source>
</evidence>
<dbReference type="Proteomes" id="UP000257123">
    <property type="component" value="Unassembled WGS sequence"/>
</dbReference>
<name>A0A371QV21_9CREN</name>
<dbReference type="EMBL" id="NMUF01000003">
    <property type="protein sequence ID" value="RFB00080.1"/>
    <property type="molecule type" value="Genomic_DNA"/>
</dbReference>
<dbReference type="OrthoDB" id="25805at2157"/>